<keyword evidence="2" id="KW-1185">Reference proteome</keyword>
<dbReference type="AlphaFoldDB" id="A0A4C1TDD2"/>
<comment type="caution">
    <text evidence="1">The sequence shown here is derived from an EMBL/GenBank/DDBJ whole genome shotgun (WGS) entry which is preliminary data.</text>
</comment>
<reference evidence="1 2" key="1">
    <citation type="journal article" date="2019" name="Commun. Biol.">
        <title>The bagworm genome reveals a unique fibroin gene that provides high tensile strength.</title>
        <authorList>
            <person name="Kono N."/>
            <person name="Nakamura H."/>
            <person name="Ohtoshi R."/>
            <person name="Tomita M."/>
            <person name="Numata K."/>
            <person name="Arakawa K."/>
        </authorList>
    </citation>
    <scope>NUCLEOTIDE SEQUENCE [LARGE SCALE GENOMIC DNA]</scope>
</reference>
<evidence type="ECO:0000313" key="1">
    <source>
        <dbReference type="EMBL" id="GBP11458.1"/>
    </source>
</evidence>
<dbReference type="EMBL" id="BGZK01000046">
    <property type="protein sequence ID" value="GBP11458.1"/>
    <property type="molecule type" value="Genomic_DNA"/>
</dbReference>
<accession>A0A4C1TDD2</accession>
<gene>
    <name evidence="1" type="ORF">EVAR_92955_1</name>
</gene>
<organism evidence="1 2">
    <name type="scientific">Eumeta variegata</name>
    <name type="common">Bagworm moth</name>
    <name type="synonym">Eumeta japonica</name>
    <dbReference type="NCBI Taxonomy" id="151549"/>
    <lineage>
        <taxon>Eukaryota</taxon>
        <taxon>Metazoa</taxon>
        <taxon>Ecdysozoa</taxon>
        <taxon>Arthropoda</taxon>
        <taxon>Hexapoda</taxon>
        <taxon>Insecta</taxon>
        <taxon>Pterygota</taxon>
        <taxon>Neoptera</taxon>
        <taxon>Endopterygota</taxon>
        <taxon>Lepidoptera</taxon>
        <taxon>Glossata</taxon>
        <taxon>Ditrysia</taxon>
        <taxon>Tineoidea</taxon>
        <taxon>Psychidae</taxon>
        <taxon>Oiketicinae</taxon>
        <taxon>Eumeta</taxon>
    </lineage>
</organism>
<protein>
    <submittedName>
        <fullName evidence="1">Uncharacterized protein</fullName>
    </submittedName>
</protein>
<evidence type="ECO:0000313" key="2">
    <source>
        <dbReference type="Proteomes" id="UP000299102"/>
    </source>
</evidence>
<dbReference type="Proteomes" id="UP000299102">
    <property type="component" value="Unassembled WGS sequence"/>
</dbReference>
<proteinExistence type="predicted"/>
<name>A0A4C1TDD2_EUMVA</name>
<sequence>MRLNITVHSARNFAALKFVTKGSQWRKMERGCEEGAVGERSTCGVYHSQPIQSARKANFCAVRINTAPAINLLGCHSPACTLPVGSL</sequence>